<accession>A0A2R4NCA1</accession>
<sequence length="78" mass="8905">MEVYIISETFGNSSNESNIIGIASSKQELNKCIIKMKKENLIDTNLELNLNSNINIEILNKNIDFINIEKVELNIFNC</sequence>
<dbReference type="RefSeq" id="WP_066024790.1">
    <property type="nucleotide sequence ID" value="NZ_JANCKV010000021.1"/>
</dbReference>
<name>A0A2R4NCA1_CLODI</name>
<organism evidence="1">
    <name type="scientific">Clostridioides difficile</name>
    <name type="common">Peptoclostridium difficile</name>
    <dbReference type="NCBI Taxonomy" id="1496"/>
    <lineage>
        <taxon>Bacteria</taxon>
        <taxon>Bacillati</taxon>
        <taxon>Bacillota</taxon>
        <taxon>Clostridia</taxon>
        <taxon>Peptostreptococcales</taxon>
        <taxon>Peptostreptococcaceae</taxon>
        <taxon>Clostridioides</taxon>
    </lineage>
</organism>
<evidence type="ECO:0000313" key="1">
    <source>
        <dbReference type="EMBL" id="AVX33756.1"/>
    </source>
</evidence>
<gene>
    <name evidence="1" type="ORF">plasmid_LIBA6289_00071</name>
</gene>
<geneLocation type="plasmid" evidence="1">
    <name>LIBA6289</name>
</geneLocation>
<protein>
    <submittedName>
        <fullName evidence="1">Uncharacterized protein</fullName>
    </submittedName>
</protein>
<dbReference type="AlphaFoldDB" id="A0A2R4NCA1"/>
<keyword evidence="1" id="KW-0614">Plasmid</keyword>
<reference evidence="1" key="1">
    <citation type="journal article" date="2018" name="Genome Biol. Evol.">
        <title>Two Groups of Cocirculating, Epidemic Clostridiodes difficile Strains Microdiversify through Different Mechanisms.</title>
        <authorList>
            <person name="Murillo T."/>
            <person name="Ramirez-Vargas G."/>
            <person name="Riedel T."/>
            <person name="Overmann J."/>
            <person name="Andersen J.M."/>
            <person name="Guzman-Verri C."/>
            <person name="Chaves-Olarte E."/>
            <person name="Rodriguez C."/>
        </authorList>
    </citation>
    <scope>NUCLEOTIDE SEQUENCE</scope>
    <source>
        <strain evidence="1">LIBA-6289</strain>
        <plasmid evidence="1">LIBA6289</plasmid>
    </source>
</reference>
<dbReference type="EMBL" id="MF547664">
    <property type="protein sequence ID" value="AVX33756.1"/>
    <property type="molecule type" value="Genomic_DNA"/>
</dbReference>
<proteinExistence type="predicted"/>